<dbReference type="EMBL" id="JAEAOA010002354">
    <property type="protein sequence ID" value="KAK3598036.1"/>
    <property type="molecule type" value="Genomic_DNA"/>
</dbReference>
<comment type="caution">
    <text evidence="2">The sequence shown here is derived from an EMBL/GenBank/DDBJ whole genome shotgun (WGS) entry which is preliminary data.</text>
</comment>
<accession>A0AAE0W1J3</accession>
<reference evidence="2" key="2">
    <citation type="journal article" date="2021" name="Genome Biol. Evol.">
        <title>Developing a high-quality reference genome for a parasitic bivalve with doubly uniparental inheritance (Bivalvia: Unionida).</title>
        <authorList>
            <person name="Smith C.H."/>
        </authorList>
    </citation>
    <scope>NUCLEOTIDE SEQUENCE</scope>
    <source>
        <strain evidence="2">CHS0354</strain>
        <tissue evidence="2">Mantle</tissue>
    </source>
</reference>
<evidence type="ECO:0000256" key="1">
    <source>
        <dbReference type="SAM" id="Phobius"/>
    </source>
</evidence>
<reference evidence="2" key="1">
    <citation type="journal article" date="2021" name="Genome Biol. Evol.">
        <title>A High-Quality Reference Genome for a Parasitic Bivalve with Doubly Uniparental Inheritance (Bivalvia: Unionida).</title>
        <authorList>
            <person name="Smith C.H."/>
        </authorList>
    </citation>
    <scope>NUCLEOTIDE SEQUENCE</scope>
    <source>
        <strain evidence="2">CHS0354</strain>
    </source>
</reference>
<dbReference type="Proteomes" id="UP001195483">
    <property type="component" value="Unassembled WGS sequence"/>
</dbReference>
<keyword evidence="3" id="KW-1185">Reference proteome</keyword>
<feature type="transmembrane region" description="Helical" evidence="1">
    <location>
        <begin position="251"/>
        <end position="271"/>
    </location>
</feature>
<name>A0AAE0W1J3_9BIVA</name>
<keyword evidence="1" id="KW-1133">Transmembrane helix</keyword>
<gene>
    <name evidence="2" type="ORF">CHS0354_042404</name>
</gene>
<evidence type="ECO:0000313" key="2">
    <source>
        <dbReference type="EMBL" id="KAK3598036.1"/>
    </source>
</evidence>
<evidence type="ECO:0000313" key="3">
    <source>
        <dbReference type="Proteomes" id="UP001195483"/>
    </source>
</evidence>
<reference evidence="2" key="3">
    <citation type="submission" date="2023-05" db="EMBL/GenBank/DDBJ databases">
        <authorList>
            <person name="Smith C.H."/>
        </authorList>
    </citation>
    <scope>NUCLEOTIDE SEQUENCE</scope>
    <source>
        <strain evidence="2">CHS0354</strain>
        <tissue evidence="2">Mantle</tissue>
    </source>
</reference>
<organism evidence="2 3">
    <name type="scientific">Potamilus streckersoni</name>
    <dbReference type="NCBI Taxonomy" id="2493646"/>
    <lineage>
        <taxon>Eukaryota</taxon>
        <taxon>Metazoa</taxon>
        <taxon>Spiralia</taxon>
        <taxon>Lophotrochozoa</taxon>
        <taxon>Mollusca</taxon>
        <taxon>Bivalvia</taxon>
        <taxon>Autobranchia</taxon>
        <taxon>Heteroconchia</taxon>
        <taxon>Palaeoheterodonta</taxon>
        <taxon>Unionida</taxon>
        <taxon>Unionoidea</taxon>
        <taxon>Unionidae</taxon>
        <taxon>Ambleminae</taxon>
        <taxon>Lampsilini</taxon>
        <taxon>Potamilus</taxon>
    </lineage>
</organism>
<protein>
    <submittedName>
        <fullName evidence="2">Uncharacterized protein</fullName>
    </submittedName>
</protein>
<dbReference type="AlphaFoldDB" id="A0AAE0W1J3"/>
<keyword evidence="1" id="KW-0472">Membrane</keyword>
<sequence length="505" mass="57368">MDSLLKVSAVLMLCEISHAKGLLTNIQGKDAVIYIEALQTDVNAVMEIHFSGYTSNRLFTNVLTYHQKKEKEEILSINSNYTGRIRGFIMNNASVSFLLLNANFNDSGKYTVTETYLEKGNTGVLVARHILRAHIGERMKITFNIPDTNTSFIKIDYAIYTFNRTVLFLNVSKDVCSYNDVRIVEEMKFQNCSMKRREFSFTFPEISWLHKGSYFAWDEKGRLLDSLFVDIDENNTPTQASSYTLNAAETGLLISALQIVLTLTFLVFIAVRKHRKLRVQTTTTHKLEYKNGNPTVSNSSRNGCQKLEAKVRMNDRNNYSKGLDCSMSTFKPASKLQSNPKLLLPQTVAGDDLVHEYDELKTVSLTDRISKESCLRSNMLCYKATGITTGSSNEYDYVIKHTFMTLRPPAPDPTVTKTNKQQAKYEKFLYSFKSINIKPLSRVLPAPLYTRLEKRRTKKTQPTGSSVESKSLDLANELSTPCSFELKNDFTKKTIETSPKNGKRQ</sequence>
<keyword evidence="1" id="KW-0812">Transmembrane</keyword>
<proteinExistence type="predicted"/>